<gene>
    <name evidence="2" type="ORF">GALMADRAFT_232506</name>
</gene>
<sequence length="342" mass="37802">MDIDEDIDRAETAARTIRTFAELEDESGEDFIGYTAVDDSESESDGGAEDALTLKETNKALQKQIKALKAQVDGGKKKGKGGKKASQKVTFASGLLPDWTAEADLTVKKRTHVQISAGGLEDSDAEGDNPFPPSSKPGPHTITEEELTKGAQQAKRDHSRRNELVSIVAAETDEEKEYAPRAAAKKAAVKIPPPVRVKTVKPKEESMPVKAQTSKKGCVARTVVPVKSKPQRLNGNKVRVSDLPEFAEAGWRASFLPTLYDKFFSSDKPFDAFCHGSDQFVALLQVVIEEVYPTVDYTITSSDPIYLLVSLFLFNRRNFDFPFCLGIQSCQRETIQYWLQCY</sequence>
<protein>
    <submittedName>
        <fullName evidence="2">Uncharacterized protein</fullName>
    </submittedName>
</protein>
<feature type="compositionally biased region" description="Basic residues" evidence="1">
    <location>
        <begin position="77"/>
        <end position="86"/>
    </location>
</feature>
<name>A0A067S6P7_GALM3</name>
<proteinExistence type="predicted"/>
<dbReference type="EMBL" id="KL142423">
    <property type="protein sequence ID" value="KDR66446.1"/>
    <property type="molecule type" value="Genomic_DNA"/>
</dbReference>
<feature type="region of interest" description="Disordered" evidence="1">
    <location>
        <begin position="116"/>
        <end position="142"/>
    </location>
</feature>
<dbReference type="HOGENOM" id="CLU_811454_0_0_1"/>
<reference evidence="3" key="1">
    <citation type="journal article" date="2014" name="Proc. Natl. Acad. Sci. U.S.A.">
        <title>Extensive sampling of basidiomycete genomes demonstrates inadequacy of the white-rot/brown-rot paradigm for wood decay fungi.</title>
        <authorList>
            <person name="Riley R."/>
            <person name="Salamov A.A."/>
            <person name="Brown D.W."/>
            <person name="Nagy L.G."/>
            <person name="Floudas D."/>
            <person name="Held B.W."/>
            <person name="Levasseur A."/>
            <person name="Lombard V."/>
            <person name="Morin E."/>
            <person name="Otillar R."/>
            <person name="Lindquist E.A."/>
            <person name="Sun H."/>
            <person name="LaButti K.M."/>
            <person name="Schmutz J."/>
            <person name="Jabbour D."/>
            <person name="Luo H."/>
            <person name="Baker S.E."/>
            <person name="Pisabarro A.G."/>
            <person name="Walton J.D."/>
            <person name="Blanchette R.A."/>
            <person name="Henrissat B."/>
            <person name="Martin F."/>
            <person name="Cullen D."/>
            <person name="Hibbett D.S."/>
            <person name="Grigoriev I.V."/>
        </authorList>
    </citation>
    <scope>NUCLEOTIDE SEQUENCE [LARGE SCALE GENOMIC DNA]</scope>
    <source>
        <strain evidence="3">CBS 339.88</strain>
    </source>
</reference>
<dbReference type="AlphaFoldDB" id="A0A067S6P7"/>
<dbReference type="OrthoDB" id="3070163at2759"/>
<keyword evidence="3" id="KW-1185">Reference proteome</keyword>
<evidence type="ECO:0000313" key="2">
    <source>
        <dbReference type="EMBL" id="KDR66446.1"/>
    </source>
</evidence>
<accession>A0A067S6P7</accession>
<feature type="region of interest" description="Disordered" evidence="1">
    <location>
        <begin position="70"/>
        <end position="93"/>
    </location>
</feature>
<evidence type="ECO:0000256" key="1">
    <source>
        <dbReference type="SAM" id="MobiDB-lite"/>
    </source>
</evidence>
<dbReference type="Proteomes" id="UP000027222">
    <property type="component" value="Unassembled WGS sequence"/>
</dbReference>
<evidence type="ECO:0000313" key="3">
    <source>
        <dbReference type="Proteomes" id="UP000027222"/>
    </source>
</evidence>
<organism evidence="2 3">
    <name type="scientific">Galerina marginata (strain CBS 339.88)</name>
    <dbReference type="NCBI Taxonomy" id="685588"/>
    <lineage>
        <taxon>Eukaryota</taxon>
        <taxon>Fungi</taxon>
        <taxon>Dikarya</taxon>
        <taxon>Basidiomycota</taxon>
        <taxon>Agaricomycotina</taxon>
        <taxon>Agaricomycetes</taxon>
        <taxon>Agaricomycetidae</taxon>
        <taxon>Agaricales</taxon>
        <taxon>Agaricineae</taxon>
        <taxon>Strophariaceae</taxon>
        <taxon>Galerina</taxon>
    </lineage>
</organism>